<reference evidence="3 4" key="1">
    <citation type="submission" date="2018-05" db="EMBL/GenBank/DDBJ databases">
        <title>Freshwater and sediment microbial communities from various areas in North America, analyzing microbe dynamics in response to fracking.</title>
        <authorList>
            <person name="Lamendella R."/>
        </authorList>
    </citation>
    <scope>NUCLEOTIDE SEQUENCE [LARGE SCALE GENOMIC DNA]</scope>
    <source>
        <strain evidence="3 4">15_TX</strain>
    </source>
</reference>
<keyword evidence="1" id="KW-0597">Phosphoprotein</keyword>
<dbReference type="EMBL" id="QGTW01000005">
    <property type="protein sequence ID" value="PWW28947.1"/>
    <property type="molecule type" value="Genomic_DNA"/>
</dbReference>
<protein>
    <submittedName>
        <fullName evidence="3">Anti-anti-sigma regulatory factor</fullName>
    </submittedName>
</protein>
<evidence type="ECO:0000256" key="1">
    <source>
        <dbReference type="ARBA" id="ARBA00022553"/>
    </source>
</evidence>
<comment type="caution">
    <text evidence="3">The sequence shown here is derived from an EMBL/GenBank/DDBJ whole genome shotgun (WGS) entry which is preliminary data.</text>
</comment>
<sequence>MLKMEATYKDSKDIAEFIVTNRGNFQQKLLSEAVNVASKINEILQRGNIDLLKNAERLALYVAENREEELIAFAKQEGVAWAEHSLTLSFKLEWVQAIRRTLWHFLYQFDKVKELNQTHESFYKQEKEVNDHVDQFLNNFFISYSDYKDEMLKSQRKLVEHLSVPIIPISSSVAVLPLIGMIDSYRIQTIEEKVLMDISSVKIQTLIMDLSGIADMEIDVIVHFKKILSGIKMMGCDAVLTGLRAELVRKMIHAGITFEKQAETKGTLQQTLREYLVLEAK</sequence>
<dbReference type="InterPro" id="IPR002645">
    <property type="entry name" value="STAS_dom"/>
</dbReference>
<dbReference type="AlphaFoldDB" id="A0A2V2ZXV9"/>
<evidence type="ECO:0000313" key="4">
    <source>
        <dbReference type="Proteomes" id="UP000247150"/>
    </source>
</evidence>
<feature type="domain" description="STAS" evidence="2">
    <location>
        <begin position="163"/>
        <end position="275"/>
    </location>
</feature>
<evidence type="ECO:0000259" key="2">
    <source>
        <dbReference type="PROSITE" id="PS50801"/>
    </source>
</evidence>
<dbReference type="Proteomes" id="UP000247150">
    <property type="component" value="Unassembled WGS sequence"/>
</dbReference>
<evidence type="ECO:0000313" key="3">
    <source>
        <dbReference type="EMBL" id="PWW28947.1"/>
    </source>
</evidence>
<organism evidence="3 4">
    <name type="scientific">Cytobacillus oceanisediminis</name>
    <dbReference type="NCBI Taxonomy" id="665099"/>
    <lineage>
        <taxon>Bacteria</taxon>
        <taxon>Bacillati</taxon>
        <taxon>Bacillota</taxon>
        <taxon>Bacilli</taxon>
        <taxon>Bacillales</taxon>
        <taxon>Bacillaceae</taxon>
        <taxon>Cytobacillus</taxon>
    </lineage>
</organism>
<accession>A0A2V2ZXV9</accession>
<dbReference type="InterPro" id="IPR036513">
    <property type="entry name" value="STAS_dom_sf"/>
</dbReference>
<dbReference type="PANTHER" id="PTHR33745">
    <property type="entry name" value="RSBT ANTAGONIST PROTEIN RSBS-RELATED"/>
    <property type="match status" value="1"/>
</dbReference>
<dbReference type="CDD" id="cd07041">
    <property type="entry name" value="STAS_RsbR_RsbS_like"/>
    <property type="match status" value="1"/>
</dbReference>
<gene>
    <name evidence="3" type="ORF">DFO73_105184</name>
</gene>
<name>A0A2V2ZXV9_9BACI</name>
<proteinExistence type="predicted"/>
<dbReference type="InterPro" id="IPR051932">
    <property type="entry name" value="Bact_StressResp_Reg"/>
</dbReference>
<dbReference type="PANTHER" id="PTHR33745:SF3">
    <property type="entry name" value="RSBT CO-ANTAGONIST PROTEIN RSBRC"/>
    <property type="match status" value="1"/>
</dbReference>
<dbReference type="Pfam" id="PF01740">
    <property type="entry name" value="STAS"/>
    <property type="match status" value="1"/>
</dbReference>
<dbReference type="SUPFAM" id="SSF52091">
    <property type="entry name" value="SpoIIaa-like"/>
    <property type="match status" value="1"/>
</dbReference>
<dbReference type="PROSITE" id="PS50801">
    <property type="entry name" value="STAS"/>
    <property type="match status" value="1"/>
</dbReference>
<dbReference type="Gene3D" id="3.30.750.24">
    <property type="entry name" value="STAS domain"/>
    <property type="match status" value="1"/>
</dbReference>